<dbReference type="AlphaFoldDB" id="A0A517DXS6"/>
<organism evidence="2 3">
    <name type="scientific">Sporomusa termitida</name>
    <dbReference type="NCBI Taxonomy" id="2377"/>
    <lineage>
        <taxon>Bacteria</taxon>
        <taxon>Bacillati</taxon>
        <taxon>Bacillota</taxon>
        <taxon>Negativicutes</taxon>
        <taxon>Selenomonadales</taxon>
        <taxon>Sporomusaceae</taxon>
        <taxon>Sporomusa</taxon>
    </lineage>
</organism>
<accession>A0A517DXS6</accession>
<dbReference type="Pfam" id="PF00586">
    <property type="entry name" value="AIRS"/>
    <property type="match status" value="1"/>
</dbReference>
<dbReference type="SUPFAM" id="SSF55326">
    <property type="entry name" value="PurM N-terminal domain-like"/>
    <property type="match status" value="1"/>
</dbReference>
<evidence type="ECO:0000313" key="2">
    <source>
        <dbReference type="EMBL" id="QDR82164.1"/>
    </source>
</evidence>
<reference evidence="2 3" key="1">
    <citation type="submission" date="2019-02" db="EMBL/GenBank/DDBJ databases">
        <title>Closed genome of Sporomusa termitida DSM 4440.</title>
        <authorList>
            <person name="Poehlein A."/>
            <person name="Daniel R."/>
        </authorList>
    </citation>
    <scope>NUCLEOTIDE SEQUENCE [LARGE SCALE GENOMIC DNA]</scope>
    <source>
        <strain evidence="2 3">DSM 4440</strain>
    </source>
</reference>
<dbReference type="EMBL" id="CP036259">
    <property type="protein sequence ID" value="QDR82164.1"/>
    <property type="molecule type" value="Genomic_DNA"/>
</dbReference>
<evidence type="ECO:0000259" key="1">
    <source>
        <dbReference type="Pfam" id="PF00586"/>
    </source>
</evidence>
<evidence type="ECO:0000313" key="3">
    <source>
        <dbReference type="Proteomes" id="UP000320776"/>
    </source>
</evidence>
<gene>
    <name evidence="2" type="ORF">SPTER_35850</name>
</gene>
<keyword evidence="3" id="KW-1185">Reference proteome</keyword>
<dbReference type="Proteomes" id="UP000320776">
    <property type="component" value="Chromosome"/>
</dbReference>
<proteinExistence type="predicted"/>
<name>A0A517DXS6_9FIRM</name>
<protein>
    <recommendedName>
        <fullName evidence="1">PurM-like N-terminal domain-containing protein</fullName>
    </recommendedName>
</protein>
<dbReference type="InterPro" id="IPR036921">
    <property type="entry name" value="PurM-like_N_sf"/>
</dbReference>
<dbReference type="KEGG" id="sted:SPTER_35850"/>
<dbReference type="InterPro" id="IPR016188">
    <property type="entry name" value="PurM-like_N"/>
</dbReference>
<sequence length="240" mass="25622">MALDRDKTMVIACDSCGGIGLKAGDALQVTPFITGKYAARVAIMEVICAGAEVICLTNTICNEFDPTGIAIIQGIEEELKAAGIREVVLTGSTEENFSTVMTGLGITAVGLAETKKLKINNIKGEALLVALGRPNVGREVLNRPEEQVNYHTIRQLLGDEAVYELIPVGSQGILYEMQELARNNRLQLKVYEQPGININKSAGPSTVVIAAVSDAYFRKGMINGPMTLLGELTLGGSGRR</sequence>
<feature type="domain" description="PurM-like N-terminal" evidence="1">
    <location>
        <begin position="4"/>
        <end position="111"/>
    </location>
</feature>